<dbReference type="SUPFAM" id="SSF102848">
    <property type="entry name" value="NSFL1 (p97 ATPase) cofactor p47, SEP domain"/>
    <property type="match status" value="1"/>
</dbReference>
<feature type="compositionally biased region" description="Polar residues" evidence="1">
    <location>
        <begin position="55"/>
        <end position="64"/>
    </location>
</feature>
<dbReference type="PANTHER" id="PTHR23333:SF45">
    <property type="entry name" value="PLANT UBX DOMAIN-CONTAINING PROTEIN 4-LIKE"/>
    <property type="match status" value="1"/>
</dbReference>
<dbReference type="SMART" id="SM00553">
    <property type="entry name" value="SEP"/>
    <property type="match status" value="1"/>
</dbReference>
<dbReference type="PANTHER" id="PTHR23333">
    <property type="entry name" value="UBX DOMAIN CONTAINING PROTEIN"/>
    <property type="match status" value="1"/>
</dbReference>
<dbReference type="Gene3D" id="3.30.420.210">
    <property type="entry name" value="SEP domain"/>
    <property type="match status" value="1"/>
</dbReference>
<protein>
    <submittedName>
        <fullName evidence="4">Plant UBX domain-containing protein 4 isoform X1</fullName>
    </submittedName>
</protein>
<sequence>MVLMTTLMCLKNIIPVEKKSGMLVQDPFKANDIDAIFNQASQAEAVERAVEHLRPSSSSRSFTGTARLLSDDGPLPRLDDPANASFLESIGRSECPRELQPANKGAAIHVNLLRKEENYTICAYSSIFPLLVPDRGHLPFQGVGRTLDSSSNITSAEPTVVVSSLITAPAPTTSLVVDQTTTFYVDSAKVGRWYMKGIMF</sequence>
<accession>A0ABM4UI23</accession>
<dbReference type="PROSITE" id="PS51399">
    <property type="entry name" value="SEP"/>
    <property type="match status" value="1"/>
</dbReference>
<name>A0ABM4UI23_COFAR</name>
<keyword evidence="3" id="KW-1185">Reference proteome</keyword>
<dbReference type="InterPro" id="IPR012989">
    <property type="entry name" value="SEP_domain"/>
</dbReference>
<dbReference type="Pfam" id="PF08059">
    <property type="entry name" value="SEP"/>
    <property type="match status" value="1"/>
</dbReference>
<dbReference type="Proteomes" id="UP001652660">
    <property type="component" value="Chromosome 5c"/>
</dbReference>
<gene>
    <name evidence="4" type="primary">LOC113689963</name>
</gene>
<proteinExistence type="predicted"/>
<evidence type="ECO:0000256" key="1">
    <source>
        <dbReference type="SAM" id="MobiDB-lite"/>
    </source>
</evidence>
<evidence type="ECO:0000259" key="2">
    <source>
        <dbReference type="PROSITE" id="PS51399"/>
    </source>
</evidence>
<dbReference type="RefSeq" id="XP_071906923.1">
    <property type="nucleotide sequence ID" value="XM_072050822.1"/>
</dbReference>
<dbReference type="GeneID" id="113689963"/>
<feature type="region of interest" description="Disordered" evidence="1">
    <location>
        <begin position="52"/>
        <end position="77"/>
    </location>
</feature>
<dbReference type="InterPro" id="IPR036241">
    <property type="entry name" value="NSFL1C_SEP_dom_sf"/>
</dbReference>
<feature type="domain" description="SEP" evidence="2">
    <location>
        <begin position="56"/>
        <end position="120"/>
    </location>
</feature>
<evidence type="ECO:0000313" key="4">
    <source>
        <dbReference type="RefSeq" id="XP_071906923.1"/>
    </source>
</evidence>
<organism evidence="3 4">
    <name type="scientific">Coffea arabica</name>
    <name type="common">Arabian coffee</name>
    <dbReference type="NCBI Taxonomy" id="13443"/>
    <lineage>
        <taxon>Eukaryota</taxon>
        <taxon>Viridiplantae</taxon>
        <taxon>Streptophyta</taxon>
        <taxon>Embryophyta</taxon>
        <taxon>Tracheophyta</taxon>
        <taxon>Spermatophyta</taxon>
        <taxon>Magnoliopsida</taxon>
        <taxon>eudicotyledons</taxon>
        <taxon>Gunneridae</taxon>
        <taxon>Pentapetalae</taxon>
        <taxon>asterids</taxon>
        <taxon>lamiids</taxon>
        <taxon>Gentianales</taxon>
        <taxon>Rubiaceae</taxon>
        <taxon>Ixoroideae</taxon>
        <taxon>Gardenieae complex</taxon>
        <taxon>Bertiereae - Coffeeae clade</taxon>
        <taxon>Coffeeae</taxon>
        <taxon>Coffea</taxon>
    </lineage>
</organism>
<evidence type="ECO:0000313" key="3">
    <source>
        <dbReference type="Proteomes" id="UP001652660"/>
    </source>
</evidence>
<reference evidence="4" key="1">
    <citation type="submission" date="2025-08" db="UniProtKB">
        <authorList>
            <consortium name="RefSeq"/>
        </authorList>
    </citation>
    <scope>IDENTIFICATION</scope>
    <source>
        <tissue evidence="4">Leaves</tissue>
    </source>
</reference>